<name>A0A9P7Z498_9HELO</name>
<dbReference type="EMBL" id="MU253868">
    <property type="protein sequence ID" value="KAG9245050.1"/>
    <property type="molecule type" value="Genomic_DNA"/>
</dbReference>
<reference evidence="1" key="1">
    <citation type="journal article" date="2021" name="IMA Fungus">
        <title>Genomic characterization of three marine fungi, including Emericellopsis atlantica sp. nov. with signatures of a generalist lifestyle and marine biomass degradation.</title>
        <authorList>
            <person name="Hagestad O.C."/>
            <person name="Hou L."/>
            <person name="Andersen J.H."/>
            <person name="Hansen E.H."/>
            <person name="Altermark B."/>
            <person name="Li C."/>
            <person name="Kuhnert E."/>
            <person name="Cox R.J."/>
            <person name="Crous P.W."/>
            <person name="Spatafora J.W."/>
            <person name="Lail K."/>
            <person name="Amirebrahimi M."/>
            <person name="Lipzen A."/>
            <person name="Pangilinan J."/>
            <person name="Andreopoulos W."/>
            <person name="Hayes R.D."/>
            <person name="Ng V."/>
            <person name="Grigoriev I.V."/>
            <person name="Jackson S.A."/>
            <person name="Sutton T.D.S."/>
            <person name="Dobson A.D.W."/>
            <person name="Rama T."/>
        </authorList>
    </citation>
    <scope>NUCLEOTIDE SEQUENCE</scope>
    <source>
        <strain evidence="1">TRa3180A</strain>
    </source>
</reference>
<keyword evidence="2" id="KW-1185">Reference proteome</keyword>
<comment type="caution">
    <text evidence="1">The sequence shown here is derived from an EMBL/GenBank/DDBJ whole genome shotgun (WGS) entry which is preliminary data.</text>
</comment>
<gene>
    <name evidence="1" type="ORF">BJ878DRAFT_39166</name>
</gene>
<evidence type="ECO:0000313" key="2">
    <source>
        <dbReference type="Proteomes" id="UP000887226"/>
    </source>
</evidence>
<sequence>MHAMIKFSSFSSSCLLRISVGQKGCKVVLGLEESTEDFRPLPLSTPVVMHLREFGHIFSLTEFASILEWEEDRRRLLEAFRFGTPPIVAPPPTPGDIMLENWLIDNEVSTGAAASIDTAENRTDGRLYAGKGYNSDGNQANLSSLELGCL</sequence>
<accession>A0A9P7Z498</accession>
<evidence type="ECO:0000313" key="1">
    <source>
        <dbReference type="EMBL" id="KAG9245050.1"/>
    </source>
</evidence>
<proteinExistence type="predicted"/>
<organism evidence="1 2">
    <name type="scientific">Calycina marina</name>
    <dbReference type="NCBI Taxonomy" id="1763456"/>
    <lineage>
        <taxon>Eukaryota</taxon>
        <taxon>Fungi</taxon>
        <taxon>Dikarya</taxon>
        <taxon>Ascomycota</taxon>
        <taxon>Pezizomycotina</taxon>
        <taxon>Leotiomycetes</taxon>
        <taxon>Helotiales</taxon>
        <taxon>Pezizellaceae</taxon>
        <taxon>Calycina</taxon>
    </lineage>
</organism>
<protein>
    <submittedName>
        <fullName evidence="1">Uncharacterized protein</fullName>
    </submittedName>
</protein>
<dbReference type="Proteomes" id="UP000887226">
    <property type="component" value="Unassembled WGS sequence"/>
</dbReference>
<dbReference type="AlphaFoldDB" id="A0A9P7Z498"/>